<keyword evidence="1" id="KW-0732">Signal</keyword>
<dbReference type="EMBL" id="PVTH01000003">
    <property type="protein sequence ID" value="PRY53918.1"/>
    <property type="molecule type" value="Genomic_DNA"/>
</dbReference>
<sequence length="594" mass="67534">MKTNFLVVVLLTILCSSCVNKPEGTESSSLNDASRLFDNYWEQRSRFFPLEAMQQGDNRFNNRLPNDQTAAFRDSLKSFYSSTLDSLSKFNRDSLNANDRLSYDVLAYELHTQLEGLQHNIWMLPFQQFTGMPLTIAQLGSGDSYQPFNTVEDYRNWLSRIKAFTVWTDSAIDNFRAGMSKGVVLPASLVKKTIPQLQSMLVDEPSRSLFYGPVTKFPSSFTDEQKAELKQQYIEAINNDIIPSYKKLAVFLEKEYLPRSRTTSGISALPGGKEMYNYLLKYYTTTEITPEEIYQTGLKEVERIRTEMERVKDEVGFSGDLPAFFEFMKTSPRFTPFKSGKDVINAFRGIYEKVKPNVNQLFGTKPAAPFEIRQTEAFREASASAEYVPGSADGSRAGVFYVPVPDPSSFNITSGMESLFLHEAIPGHHYQISLQQENLSLPAFRRFAWYGAFGEGWALYTESLGKELGLYTDPYQHMGALGDEMHRAIRLVVDVGIHLKGMSREEAISYMMKNEAIGKDAATAEIERYMAIPGQAVSYKVGQMKIRELRQMCEQELKGDFRISEFHDELLRDGVLPLSLLESKMNRWVAGFNK</sequence>
<dbReference type="RefSeq" id="WP_106292494.1">
    <property type="nucleotide sequence ID" value="NZ_PVTH01000003.1"/>
</dbReference>
<feature type="chain" id="PRO_5015505174" evidence="1">
    <location>
        <begin position="22"/>
        <end position="594"/>
    </location>
</feature>
<dbReference type="PANTHER" id="PTHR33361:SF16">
    <property type="entry name" value="DUF885 DOMAIN-CONTAINING PROTEIN"/>
    <property type="match status" value="1"/>
</dbReference>
<keyword evidence="3" id="KW-1185">Reference proteome</keyword>
<dbReference type="Proteomes" id="UP000238034">
    <property type="component" value="Unassembled WGS sequence"/>
</dbReference>
<evidence type="ECO:0000256" key="1">
    <source>
        <dbReference type="SAM" id="SignalP"/>
    </source>
</evidence>
<evidence type="ECO:0000313" key="3">
    <source>
        <dbReference type="Proteomes" id="UP000238034"/>
    </source>
</evidence>
<dbReference type="PANTHER" id="PTHR33361">
    <property type="entry name" value="GLR0591 PROTEIN"/>
    <property type="match status" value="1"/>
</dbReference>
<dbReference type="AlphaFoldDB" id="A0A2T0U7T2"/>
<accession>A0A2T0U7T2</accession>
<dbReference type="InterPro" id="IPR010281">
    <property type="entry name" value="DUF885"/>
</dbReference>
<gene>
    <name evidence="2" type="ORF">B0I27_103391</name>
</gene>
<proteinExistence type="predicted"/>
<name>A0A2T0U7T2_9SPHI</name>
<dbReference type="Pfam" id="PF05960">
    <property type="entry name" value="DUF885"/>
    <property type="match status" value="1"/>
</dbReference>
<organism evidence="2 3">
    <name type="scientific">Arcticibacter pallidicorallinus</name>
    <dbReference type="NCBI Taxonomy" id="1259464"/>
    <lineage>
        <taxon>Bacteria</taxon>
        <taxon>Pseudomonadati</taxon>
        <taxon>Bacteroidota</taxon>
        <taxon>Sphingobacteriia</taxon>
        <taxon>Sphingobacteriales</taxon>
        <taxon>Sphingobacteriaceae</taxon>
        <taxon>Arcticibacter</taxon>
    </lineage>
</organism>
<feature type="signal peptide" evidence="1">
    <location>
        <begin position="1"/>
        <end position="21"/>
    </location>
</feature>
<reference evidence="2 3" key="1">
    <citation type="submission" date="2018-03" db="EMBL/GenBank/DDBJ databases">
        <title>Genomic Encyclopedia of Type Strains, Phase III (KMG-III): the genomes of soil and plant-associated and newly described type strains.</title>
        <authorList>
            <person name="Whitman W."/>
        </authorList>
    </citation>
    <scope>NUCLEOTIDE SEQUENCE [LARGE SCALE GENOMIC DNA]</scope>
    <source>
        <strain evidence="2 3">CGMCC 1.9313</strain>
    </source>
</reference>
<dbReference type="OrthoDB" id="9760040at2"/>
<evidence type="ECO:0000313" key="2">
    <source>
        <dbReference type="EMBL" id="PRY53918.1"/>
    </source>
</evidence>
<protein>
    <submittedName>
        <fullName evidence="2">Uncharacterized protein (DUF885 family)</fullName>
    </submittedName>
</protein>
<comment type="caution">
    <text evidence="2">The sequence shown here is derived from an EMBL/GenBank/DDBJ whole genome shotgun (WGS) entry which is preliminary data.</text>
</comment>